<feature type="signal peptide" evidence="1">
    <location>
        <begin position="1"/>
        <end position="20"/>
    </location>
</feature>
<reference evidence="2 3" key="1">
    <citation type="submission" date="2016-11" db="EMBL/GenBank/DDBJ databases">
        <authorList>
            <person name="Jaros S."/>
            <person name="Januszkiewicz K."/>
            <person name="Wedrychowicz H."/>
        </authorList>
    </citation>
    <scope>NUCLEOTIDE SEQUENCE [LARGE SCALE GENOMIC DNA]</scope>
    <source>
        <strain evidence="2 3">ATCC 23634</strain>
    </source>
</reference>
<dbReference type="Proteomes" id="UP000183447">
    <property type="component" value="Unassembled WGS sequence"/>
</dbReference>
<evidence type="ECO:0000313" key="2">
    <source>
        <dbReference type="EMBL" id="SFZ85864.1"/>
    </source>
</evidence>
<dbReference type="PROSITE" id="PS51257">
    <property type="entry name" value="PROKAR_LIPOPROTEIN"/>
    <property type="match status" value="1"/>
</dbReference>
<evidence type="ECO:0000313" key="3">
    <source>
        <dbReference type="Proteomes" id="UP000183447"/>
    </source>
</evidence>
<dbReference type="RefSeq" id="WP_072345042.1">
    <property type="nucleotide sequence ID" value="NZ_FPKU01000003.1"/>
</dbReference>
<evidence type="ECO:0000256" key="1">
    <source>
        <dbReference type="SAM" id="SignalP"/>
    </source>
</evidence>
<proteinExistence type="predicted"/>
<organism evidence="2 3">
    <name type="scientific">Devosia enhydra</name>
    <dbReference type="NCBI Taxonomy" id="665118"/>
    <lineage>
        <taxon>Bacteria</taxon>
        <taxon>Pseudomonadati</taxon>
        <taxon>Pseudomonadota</taxon>
        <taxon>Alphaproteobacteria</taxon>
        <taxon>Hyphomicrobiales</taxon>
        <taxon>Devosiaceae</taxon>
        <taxon>Devosia</taxon>
    </lineage>
</organism>
<keyword evidence="3" id="KW-1185">Reference proteome</keyword>
<keyword evidence="1" id="KW-0732">Signal</keyword>
<dbReference type="OrthoDB" id="5402098at2"/>
<sequence length="172" mass="17504">MLSFARLPLLLPILFLGACAMGPSAELAQGPAYVGSTVGQSSLPALQGQGSVPMQTAALPQSAAVATASAAASTDVASFIDPAALPLMSSSAQANARNAQYNALQFGRPGAPRSWTADGGVSGQVSVGPFVRVNAIDCRDFTHVVKSTSSEYTRRGTACREADGTWSVTSPS</sequence>
<evidence type="ECO:0008006" key="4">
    <source>
        <dbReference type="Google" id="ProtNLM"/>
    </source>
</evidence>
<accession>A0A1K2I0M1</accession>
<dbReference type="EMBL" id="FPKU01000003">
    <property type="protein sequence ID" value="SFZ85864.1"/>
    <property type="molecule type" value="Genomic_DNA"/>
</dbReference>
<protein>
    <recommendedName>
        <fullName evidence="4">Surface antigen</fullName>
    </recommendedName>
</protein>
<dbReference type="STRING" id="665118.SAMN02983003_3036"/>
<gene>
    <name evidence="2" type="ORF">SAMN02983003_3036</name>
</gene>
<dbReference type="AlphaFoldDB" id="A0A1K2I0M1"/>
<feature type="chain" id="PRO_5009678547" description="Surface antigen" evidence="1">
    <location>
        <begin position="21"/>
        <end position="172"/>
    </location>
</feature>
<name>A0A1K2I0M1_9HYPH</name>